<dbReference type="Proteomes" id="UP000681720">
    <property type="component" value="Unassembled WGS sequence"/>
</dbReference>
<evidence type="ECO:0000313" key="2">
    <source>
        <dbReference type="Proteomes" id="UP000681720"/>
    </source>
</evidence>
<evidence type="ECO:0000313" key="1">
    <source>
        <dbReference type="EMBL" id="CAF4654920.1"/>
    </source>
</evidence>
<name>A0A8S2ZQL9_9BILA</name>
<comment type="caution">
    <text evidence="1">The sequence shown here is derived from an EMBL/GenBank/DDBJ whole genome shotgun (WGS) entry which is preliminary data.</text>
</comment>
<feature type="non-terminal residue" evidence="1">
    <location>
        <position position="43"/>
    </location>
</feature>
<gene>
    <name evidence="1" type="ORF">GIL414_LOCUS41223</name>
</gene>
<dbReference type="AlphaFoldDB" id="A0A8S2ZQL9"/>
<protein>
    <submittedName>
        <fullName evidence="1">Uncharacterized protein</fullName>
    </submittedName>
</protein>
<organism evidence="1 2">
    <name type="scientific">Rotaria magnacalcarata</name>
    <dbReference type="NCBI Taxonomy" id="392030"/>
    <lineage>
        <taxon>Eukaryota</taxon>
        <taxon>Metazoa</taxon>
        <taxon>Spiralia</taxon>
        <taxon>Gnathifera</taxon>
        <taxon>Rotifera</taxon>
        <taxon>Eurotatoria</taxon>
        <taxon>Bdelloidea</taxon>
        <taxon>Philodinida</taxon>
        <taxon>Philodinidae</taxon>
        <taxon>Rotaria</taxon>
    </lineage>
</organism>
<proteinExistence type="predicted"/>
<accession>A0A8S2ZQL9</accession>
<reference evidence="1" key="1">
    <citation type="submission" date="2021-02" db="EMBL/GenBank/DDBJ databases">
        <authorList>
            <person name="Nowell W R."/>
        </authorList>
    </citation>
    <scope>NUCLEOTIDE SEQUENCE</scope>
</reference>
<dbReference type="EMBL" id="CAJOBJ010116250">
    <property type="protein sequence ID" value="CAF4654920.1"/>
    <property type="molecule type" value="Genomic_DNA"/>
</dbReference>
<feature type="non-terminal residue" evidence="1">
    <location>
        <position position="1"/>
    </location>
</feature>
<sequence>MPSQKPKTSIKREDDKLRIILQTLALDDSALYSVKIQNEIHPL</sequence>